<dbReference type="Gene3D" id="1.10.287.1080">
    <property type="entry name" value="MazG-like"/>
    <property type="match status" value="1"/>
</dbReference>
<keyword evidence="13" id="KW-0963">Cytoplasm</keyword>
<dbReference type="EC" id="3.5.4.19" evidence="13"/>
<comment type="catalytic activity">
    <reaction evidence="1 13">
        <text>1-(5-phospho-beta-D-ribosyl)-5'-AMP + H2O = 1-(5-phospho-beta-D-ribosyl)-5-[(5-phospho-beta-D-ribosylamino)methylideneamino]imidazole-4-carboxamide</text>
        <dbReference type="Rhea" id="RHEA:20049"/>
        <dbReference type="ChEBI" id="CHEBI:15377"/>
        <dbReference type="ChEBI" id="CHEBI:58435"/>
        <dbReference type="ChEBI" id="CHEBI:59457"/>
        <dbReference type="EC" id="3.5.4.19"/>
    </reaction>
</comment>
<dbReference type="Pfam" id="PF01503">
    <property type="entry name" value="PRA-PH"/>
    <property type="match status" value="1"/>
</dbReference>
<evidence type="ECO:0000256" key="13">
    <source>
        <dbReference type="HAMAP-Rule" id="MF_01019"/>
    </source>
</evidence>
<dbReference type="EMBL" id="JAPNKA010000001">
    <property type="protein sequence ID" value="MCY1077558.1"/>
    <property type="molecule type" value="Genomic_DNA"/>
</dbReference>
<evidence type="ECO:0000256" key="11">
    <source>
        <dbReference type="ARBA" id="ARBA00023102"/>
    </source>
</evidence>
<keyword evidence="8 13" id="KW-0547">Nucleotide-binding</keyword>
<evidence type="ECO:0000256" key="4">
    <source>
        <dbReference type="ARBA" id="ARBA00005204"/>
    </source>
</evidence>
<dbReference type="SUPFAM" id="SSF141734">
    <property type="entry name" value="HisI-like"/>
    <property type="match status" value="1"/>
</dbReference>
<evidence type="ECO:0000256" key="8">
    <source>
        <dbReference type="ARBA" id="ARBA00022741"/>
    </source>
</evidence>
<comment type="similarity">
    <text evidence="5 13">In the C-terminal section; belongs to the PRA-PH family.</text>
</comment>
<sequence length="215" mass="22817">MLDLSKLDFTKGNGLVTVVTQDAHSGDLLMVAHADREALEKTLETGEMYYRSRTRGLWHKGGTSGNVQRVVSLTADCDGDAVLARVVKAGPACHTGAETCFGAEPVDALVELDRTITQRAAKAPAPGEKPSYTRRLLDDRNLRLKKIGEEGAELVTACADGDKERATEEAADVLYHVLVAVRPLGITLDDVKAVLARRAGRTPPPAAKATSSAGG</sequence>
<dbReference type="CDD" id="cd11534">
    <property type="entry name" value="NTP-PPase_HisIE_like"/>
    <property type="match status" value="1"/>
</dbReference>
<evidence type="ECO:0000256" key="2">
    <source>
        <dbReference type="ARBA" id="ARBA00001460"/>
    </source>
</evidence>
<dbReference type="NCBIfam" id="NF002747">
    <property type="entry name" value="PRK02759.1"/>
    <property type="match status" value="1"/>
</dbReference>
<dbReference type="InterPro" id="IPR038019">
    <property type="entry name" value="PRib_AMP_CycHydrolase_sf"/>
</dbReference>
<reference evidence="15 16" key="1">
    <citation type="submission" date="2022-11" db="EMBL/GenBank/DDBJ databases">
        <title>Minimal conservation of predation-associated metabolite biosynthetic gene clusters underscores biosynthetic potential of Myxococcota including descriptions for ten novel species: Archangium lansinium sp. nov., Myxococcus landrumus sp. nov., Nannocystis bai.</title>
        <authorList>
            <person name="Ahearne A."/>
            <person name="Stevens C."/>
            <person name="Phillips K."/>
        </authorList>
    </citation>
    <scope>NUCLEOTIDE SEQUENCE [LARGE SCALE GENOMIC DNA]</scope>
    <source>
        <strain evidence="15 16">MIWBW</strain>
    </source>
</reference>
<comment type="catalytic activity">
    <reaction evidence="2 13">
        <text>1-(5-phospho-beta-D-ribosyl)-ATP + H2O = 1-(5-phospho-beta-D-ribosyl)-5'-AMP + diphosphate + H(+)</text>
        <dbReference type="Rhea" id="RHEA:22828"/>
        <dbReference type="ChEBI" id="CHEBI:15377"/>
        <dbReference type="ChEBI" id="CHEBI:15378"/>
        <dbReference type="ChEBI" id="CHEBI:33019"/>
        <dbReference type="ChEBI" id="CHEBI:59457"/>
        <dbReference type="ChEBI" id="CHEBI:73183"/>
        <dbReference type="EC" id="3.6.1.31"/>
    </reaction>
</comment>
<dbReference type="InterPro" id="IPR008179">
    <property type="entry name" value="HisE"/>
</dbReference>
<comment type="caution">
    <text evidence="15">The sequence shown here is derived from an EMBL/GenBank/DDBJ whole genome shotgun (WGS) entry which is preliminary data.</text>
</comment>
<dbReference type="GO" id="GO:0004635">
    <property type="term" value="F:phosphoribosyl-AMP cyclohydrolase activity"/>
    <property type="evidence" value="ECO:0007669"/>
    <property type="project" value="UniProtKB-EC"/>
</dbReference>
<dbReference type="PANTHER" id="PTHR42945">
    <property type="entry name" value="HISTIDINE BIOSYNTHESIS BIFUNCTIONAL PROTEIN"/>
    <property type="match status" value="1"/>
</dbReference>
<comment type="subcellular location">
    <subcellularLocation>
        <location evidence="13">Cytoplasm</location>
    </subcellularLocation>
</comment>
<gene>
    <name evidence="13 15" type="primary">hisIE</name>
    <name evidence="13" type="synonym">hisI</name>
    <name evidence="15" type="ORF">OV287_24100</name>
</gene>
<evidence type="ECO:0000313" key="15">
    <source>
        <dbReference type="EMBL" id="MCY1077558.1"/>
    </source>
</evidence>
<organism evidence="15 16">
    <name type="scientific">Archangium lansingense</name>
    <dbReference type="NCBI Taxonomy" id="2995310"/>
    <lineage>
        <taxon>Bacteria</taxon>
        <taxon>Pseudomonadati</taxon>
        <taxon>Myxococcota</taxon>
        <taxon>Myxococcia</taxon>
        <taxon>Myxococcales</taxon>
        <taxon>Cystobacterineae</taxon>
        <taxon>Archangiaceae</taxon>
        <taxon>Archangium</taxon>
    </lineage>
</organism>
<name>A0ABT4A7C4_9BACT</name>
<accession>A0ABT4A7C4</accession>
<dbReference type="NCBIfam" id="TIGR03188">
    <property type="entry name" value="histidine_hisI"/>
    <property type="match status" value="1"/>
</dbReference>
<dbReference type="Gene3D" id="3.10.20.810">
    <property type="entry name" value="Phosphoribosyl-AMP cyclohydrolase"/>
    <property type="match status" value="1"/>
</dbReference>
<evidence type="ECO:0000313" key="16">
    <source>
        <dbReference type="Proteomes" id="UP001207654"/>
    </source>
</evidence>
<evidence type="ECO:0000256" key="10">
    <source>
        <dbReference type="ARBA" id="ARBA00022840"/>
    </source>
</evidence>
<feature type="region of interest" description="Phosphoribosyl-ATP pyrophosphohydrolase" evidence="13">
    <location>
        <begin position="109"/>
        <end position="215"/>
    </location>
</feature>
<protein>
    <recommendedName>
        <fullName evidence="13">Histidine biosynthesis bifunctional protein HisIE</fullName>
    </recommendedName>
    <domain>
        <recommendedName>
            <fullName evidence="13">Phosphoribosyl-AMP cyclohydrolase</fullName>
            <shortName evidence="13">PRA-CH</shortName>
            <ecNumber evidence="13">3.5.4.19</ecNumber>
        </recommendedName>
    </domain>
    <domain>
        <recommendedName>
            <fullName evidence="13">Phosphoribosyl-ATP pyrophosphatase</fullName>
            <shortName evidence="13">PRA-PH</shortName>
            <ecNumber evidence="13">3.6.1.31</ecNumber>
        </recommendedName>
    </domain>
</protein>
<comment type="pathway">
    <text evidence="4 13">Amino-acid biosynthesis; L-histidine biosynthesis; L-histidine from 5-phospho-alpha-D-ribose 1-diphosphate: step 2/9.</text>
</comment>
<evidence type="ECO:0000256" key="3">
    <source>
        <dbReference type="ARBA" id="ARBA00005169"/>
    </source>
</evidence>
<evidence type="ECO:0000256" key="7">
    <source>
        <dbReference type="ARBA" id="ARBA00022605"/>
    </source>
</evidence>
<keyword evidence="12 13" id="KW-0511">Multifunctional enzyme</keyword>
<evidence type="ECO:0000256" key="12">
    <source>
        <dbReference type="ARBA" id="ARBA00023268"/>
    </source>
</evidence>
<keyword evidence="16" id="KW-1185">Reference proteome</keyword>
<evidence type="ECO:0000256" key="6">
    <source>
        <dbReference type="ARBA" id="ARBA00008299"/>
    </source>
</evidence>
<keyword evidence="7 13" id="KW-0028">Amino-acid biosynthesis</keyword>
<evidence type="ECO:0000256" key="5">
    <source>
        <dbReference type="ARBA" id="ARBA00007731"/>
    </source>
</evidence>
<dbReference type="InterPro" id="IPR002496">
    <property type="entry name" value="PRib_AMP_CycHydrolase_dom"/>
</dbReference>
<dbReference type="Proteomes" id="UP001207654">
    <property type="component" value="Unassembled WGS sequence"/>
</dbReference>
<comment type="similarity">
    <text evidence="6 13">In the N-terminal section; belongs to the PRA-CH family.</text>
</comment>
<dbReference type="InterPro" id="IPR021130">
    <property type="entry name" value="PRib-ATP_PPHydrolase-like"/>
</dbReference>
<dbReference type="RefSeq" id="WP_267542405.1">
    <property type="nucleotide sequence ID" value="NZ_JAPNKA010000001.1"/>
</dbReference>
<keyword evidence="9 13" id="KW-0378">Hydrolase</keyword>
<keyword evidence="11 13" id="KW-0368">Histidine biosynthesis</keyword>
<proteinExistence type="inferred from homology"/>
<dbReference type="HAMAP" id="MF_01019">
    <property type="entry name" value="HisIE"/>
    <property type="match status" value="1"/>
</dbReference>
<feature type="region of interest" description="Phosphoribosyl-AMP cyclohydrolase" evidence="13">
    <location>
        <begin position="1"/>
        <end position="108"/>
    </location>
</feature>
<dbReference type="Pfam" id="PF01502">
    <property type="entry name" value="PRA-CH"/>
    <property type="match status" value="1"/>
</dbReference>
<dbReference type="EC" id="3.6.1.31" evidence="13"/>
<comment type="pathway">
    <text evidence="3 13">Amino-acid biosynthesis; L-histidine biosynthesis; L-histidine from 5-phospho-alpha-D-ribose 1-diphosphate: step 3/9.</text>
</comment>
<feature type="domain" description="Phosphoribosyl-AMP cyclohydrolase" evidence="14">
    <location>
        <begin position="30"/>
        <end position="101"/>
    </location>
</feature>
<keyword evidence="10 13" id="KW-0067">ATP-binding</keyword>
<evidence type="ECO:0000256" key="1">
    <source>
        <dbReference type="ARBA" id="ARBA00000024"/>
    </source>
</evidence>
<evidence type="ECO:0000259" key="14">
    <source>
        <dbReference type="Pfam" id="PF01502"/>
    </source>
</evidence>
<dbReference type="SUPFAM" id="SSF101386">
    <property type="entry name" value="all-alpha NTP pyrophosphatases"/>
    <property type="match status" value="1"/>
</dbReference>
<dbReference type="PANTHER" id="PTHR42945:SF1">
    <property type="entry name" value="HISTIDINE BIOSYNTHESIS BIFUNCTIONAL PROTEIN HIS7"/>
    <property type="match status" value="1"/>
</dbReference>
<dbReference type="NCBIfam" id="NF000768">
    <property type="entry name" value="PRK00051.1"/>
    <property type="match status" value="1"/>
</dbReference>
<evidence type="ECO:0000256" key="9">
    <source>
        <dbReference type="ARBA" id="ARBA00022801"/>
    </source>
</evidence>
<dbReference type="InterPro" id="IPR023019">
    <property type="entry name" value="His_synth_HisIE"/>
</dbReference>
<dbReference type="GO" id="GO:0004636">
    <property type="term" value="F:phosphoribosyl-ATP diphosphatase activity"/>
    <property type="evidence" value="ECO:0007669"/>
    <property type="project" value="UniProtKB-EC"/>
</dbReference>